<evidence type="ECO:0000313" key="10">
    <source>
        <dbReference type="Proteomes" id="UP000824179"/>
    </source>
</evidence>
<dbReference type="GO" id="GO:0008270">
    <property type="term" value="F:zinc ion binding"/>
    <property type="evidence" value="ECO:0007669"/>
    <property type="project" value="InterPro"/>
</dbReference>
<accession>A0A9D1AGK0</accession>
<evidence type="ECO:0000256" key="2">
    <source>
        <dbReference type="ARBA" id="ARBA00006576"/>
    </source>
</evidence>
<name>A0A9D1AGK0_9FIRM</name>
<dbReference type="Proteomes" id="UP000824179">
    <property type="component" value="Unassembled WGS sequence"/>
</dbReference>
<dbReference type="InterPro" id="IPR002125">
    <property type="entry name" value="CMP_dCMP_dom"/>
</dbReference>
<dbReference type="PROSITE" id="PS51747">
    <property type="entry name" value="CYT_DCMP_DEAMINASES_2"/>
    <property type="match status" value="1"/>
</dbReference>
<keyword evidence="3 7" id="KW-0479">Metal-binding</keyword>
<proteinExistence type="inferred from homology"/>
<comment type="caution">
    <text evidence="9">The sequence shown here is derived from an EMBL/GenBank/DDBJ whole genome shotgun (WGS) entry which is preliminary data.</text>
</comment>
<dbReference type="Pfam" id="PF00383">
    <property type="entry name" value="dCMP_cyt_deam_1"/>
    <property type="match status" value="1"/>
</dbReference>
<dbReference type="Gene3D" id="3.40.140.10">
    <property type="entry name" value="Cytidine Deaminase, domain 2"/>
    <property type="match status" value="1"/>
</dbReference>
<dbReference type="SUPFAM" id="SSF53927">
    <property type="entry name" value="Cytidine deaminase-like"/>
    <property type="match status" value="1"/>
</dbReference>
<feature type="binding site" evidence="7">
    <location>
        <position position="107"/>
    </location>
    <ligand>
        <name>Zn(2+)</name>
        <dbReference type="ChEBI" id="CHEBI:29105"/>
        <note>catalytic</note>
    </ligand>
</feature>
<reference evidence="9" key="2">
    <citation type="journal article" date="2021" name="PeerJ">
        <title>Extensive microbial diversity within the chicken gut microbiome revealed by metagenomics and culture.</title>
        <authorList>
            <person name="Gilroy R."/>
            <person name="Ravi A."/>
            <person name="Getino M."/>
            <person name="Pursley I."/>
            <person name="Horton D.L."/>
            <person name="Alikhan N.F."/>
            <person name="Baker D."/>
            <person name="Gharbi K."/>
            <person name="Hall N."/>
            <person name="Watson M."/>
            <person name="Adriaenssens E.M."/>
            <person name="Foster-Nyarko E."/>
            <person name="Jarju S."/>
            <person name="Secka A."/>
            <person name="Antonio M."/>
            <person name="Oren A."/>
            <person name="Chaudhuri R.R."/>
            <person name="La Ragione R."/>
            <person name="Hildebrand F."/>
            <person name="Pallen M.J."/>
        </authorList>
    </citation>
    <scope>NUCLEOTIDE SEQUENCE</scope>
    <source>
        <strain evidence="9">ChiW25-3613</strain>
    </source>
</reference>
<evidence type="ECO:0000256" key="6">
    <source>
        <dbReference type="PIRSR" id="PIRSR006019-1"/>
    </source>
</evidence>
<dbReference type="GO" id="GO:0004132">
    <property type="term" value="F:dCMP deaminase activity"/>
    <property type="evidence" value="ECO:0007669"/>
    <property type="project" value="InterPro"/>
</dbReference>
<dbReference type="InterPro" id="IPR016192">
    <property type="entry name" value="APOBEC/CMP_deaminase_Zn-bd"/>
</dbReference>
<evidence type="ECO:0000256" key="7">
    <source>
        <dbReference type="PIRSR" id="PIRSR006019-2"/>
    </source>
</evidence>
<feature type="domain" description="CMP/dCMP-type deaminase" evidence="8">
    <location>
        <begin position="3"/>
        <end position="144"/>
    </location>
</feature>
<dbReference type="CDD" id="cd01286">
    <property type="entry name" value="deoxycytidylate_deaminase"/>
    <property type="match status" value="1"/>
</dbReference>
<dbReference type="InterPro" id="IPR035105">
    <property type="entry name" value="Deoxycytidylate_deaminase_dom"/>
</dbReference>
<feature type="binding site" evidence="7">
    <location>
        <position position="79"/>
    </location>
    <ligand>
        <name>Zn(2+)</name>
        <dbReference type="ChEBI" id="CHEBI:29105"/>
        <note>catalytic</note>
    </ligand>
</feature>
<dbReference type="EMBL" id="DVHB01000121">
    <property type="protein sequence ID" value="HIR40087.1"/>
    <property type="molecule type" value="Genomic_DNA"/>
</dbReference>
<dbReference type="InterPro" id="IPR016193">
    <property type="entry name" value="Cytidine_deaminase-like"/>
</dbReference>
<dbReference type="AlphaFoldDB" id="A0A9D1AGK0"/>
<dbReference type="PIRSF" id="PIRSF006019">
    <property type="entry name" value="dCMP_deaminase"/>
    <property type="match status" value="1"/>
</dbReference>
<dbReference type="InterPro" id="IPR015517">
    <property type="entry name" value="dCMP_deaminase-rel"/>
</dbReference>
<evidence type="ECO:0000256" key="5">
    <source>
        <dbReference type="ARBA" id="ARBA00022833"/>
    </source>
</evidence>
<dbReference type="PROSITE" id="PS00903">
    <property type="entry name" value="CYT_DCMP_DEAMINASES_1"/>
    <property type="match status" value="1"/>
</dbReference>
<dbReference type="GO" id="GO:0006220">
    <property type="term" value="P:pyrimidine nucleotide metabolic process"/>
    <property type="evidence" value="ECO:0007669"/>
    <property type="project" value="InterPro"/>
</dbReference>
<dbReference type="InterPro" id="IPR016473">
    <property type="entry name" value="dCMP_deaminase"/>
</dbReference>
<feature type="active site" description="Proton donor" evidence="6">
    <location>
        <position position="81"/>
    </location>
</feature>
<organism evidence="9 10">
    <name type="scientific">Candidatus Coproplasma stercoripullorum</name>
    <dbReference type="NCBI Taxonomy" id="2840751"/>
    <lineage>
        <taxon>Bacteria</taxon>
        <taxon>Bacillati</taxon>
        <taxon>Bacillota</taxon>
        <taxon>Clostridia</taxon>
        <taxon>Eubacteriales</taxon>
        <taxon>Candidatus Coproplasma</taxon>
    </lineage>
</organism>
<dbReference type="PANTHER" id="PTHR11086">
    <property type="entry name" value="DEOXYCYTIDYLATE DEAMINASE-RELATED"/>
    <property type="match status" value="1"/>
</dbReference>
<sequence length="153" mass="16915">MDKWDKRFMELTEHISGWSSCIRGNRHVGAIVVRDKRVIATGYNGAPQGIKSCADKGVCLRNQMGIPSGTMQEICYAVHAEQNAIIQAARVGSSVEGCTLYCTHQPCVICAKIIINSGIKRVVYKEGYPDDFSLKLFDEAGVKLEKFSDLEND</sequence>
<evidence type="ECO:0000259" key="8">
    <source>
        <dbReference type="PROSITE" id="PS51747"/>
    </source>
</evidence>
<keyword evidence="4" id="KW-0378">Hydrolase</keyword>
<comment type="cofactor">
    <cofactor evidence="1 7">
        <name>Zn(2+)</name>
        <dbReference type="ChEBI" id="CHEBI:29105"/>
    </cofactor>
</comment>
<protein>
    <submittedName>
        <fullName evidence="9">Cytidine/deoxycytidylate deaminase family protein</fullName>
    </submittedName>
</protein>
<reference evidence="9" key="1">
    <citation type="submission" date="2020-10" db="EMBL/GenBank/DDBJ databases">
        <authorList>
            <person name="Gilroy R."/>
        </authorList>
    </citation>
    <scope>NUCLEOTIDE SEQUENCE</scope>
    <source>
        <strain evidence="9">ChiW25-3613</strain>
    </source>
</reference>
<evidence type="ECO:0000256" key="3">
    <source>
        <dbReference type="ARBA" id="ARBA00022723"/>
    </source>
</evidence>
<evidence type="ECO:0000313" key="9">
    <source>
        <dbReference type="EMBL" id="HIR40087.1"/>
    </source>
</evidence>
<feature type="binding site" evidence="7">
    <location>
        <position position="110"/>
    </location>
    <ligand>
        <name>Zn(2+)</name>
        <dbReference type="ChEBI" id="CHEBI:29105"/>
        <note>catalytic</note>
    </ligand>
</feature>
<keyword evidence="5 7" id="KW-0862">Zinc</keyword>
<evidence type="ECO:0000256" key="1">
    <source>
        <dbReference type="ARBA" id="ARBA00001947"/>
    </source>
</evidence>
<evidence type="ECO:0000256" key="4">
    <source>
        <dbReference type="ARBA" id="ARBA00022801"/>
    </source>
</evidence>
<dbReference type="GO" id="GO:0005737">
    <property type="term" value="C:cytoplasm"/>
    <property type="evidence" value="ECO:0007669"/>
    <property type="project" value="TreeGrafter"/>
</dbReference>
<comment type="similarity">
    <text evidence="2">Belongs to the cytidine and deoxycytidylate deaminase family.</text>
</comment>
<dbReference type="PANTHER" id="PTHR11086:SF18">
    <property type="entry name" value="DEOXYCYTIDYLATE DEAMINASE"/>
    <property type="match status" value="1"/>
</dbReference>
<gene>
    <name evidence="9" type="ORF">IAB90_06890</name>
</gene>